<dbReference type="NCBIfam" id="TIGR03347">
    <property type="entry name" value="VI_chp_1"/>
    <property type="match status" value="1"/>
</dbReference>
<reference evidence="1" key="1">
    <citation type="submission" date="2021-11" db="EMBL/GenBank/DDBJ databases">
        <title>BS-T2-15 a new species belonging to the Comamonadaceae family isolated from the soil of a French oak forest.</title>
        <authorList>
            <person name="Mieszkin S."/>
            <person name="Alain K."/>
        </authorList>
    </citation>
    <scope>NUCLEOTIDE SEQUENCE</scope>
    <source>
        <strain evidence="1">BS-T2-15</strain>
    </source>
</reference>
<dbReference type="InterPro" id="IPR010732">
    <property type="entry name" value="T6SS_TssG-like"/>
</dbReference>
<dbReference type="Proteomes" id="UP001139353">
    <property type="component" value="Unassembled WGS sequence"/>
</dbReference>
<name>A0A9X1YIP0_9BURK</name>
<organism evidence="1 2">
    <name type="scientific">Scleromatobacter humisilvae</name>
    <dbReference type="NCBI Taxonomy" id="2897159"/>
    <lineage>
        <taxon>Bacteria</taxon>
        <taxon>Pseudomonadati</taxon>
        <taxon>Pseudomonadota</taxon>
        <taxon>Betaproteobacteria</taxon>
        <taxon>Burkholderiales</taxon>
        <taxon>Sphaerotilaceae</taxon>
        <taxon>Scleromatobacter</taxon>
    </lineage>
</organism>
<comment type="caution">
    <text evidence="1">The sequence shown here is derived from an EMBL/GenBank/DDBJ whole genome shotgun (WGS) entry which is preliminary data.</text>
</comment>
<dbReference type="RefSeq" id="WP_275682679.1">
    <property type="nucleotide sequence ID" value="NZ_JAJLJH010000003.1"/>
</dbReference>
<dbReference type="PANTHER" id="PTHR35564">
    <property type="match status" value="1"/>
</dbReference>
<dbReference type="Pfam" id="PF06996">
    <property type="entry name" value="T6SS_TssG"/>
    <property type="match status" value="1"/>
</dbReference>
<dbReference type="EMBL" id="JAJLJH010000003">
    <property type="protein sequence ID" value="MCK9686636.1"/>
    <property type="molecule type" value="Genomic_DNA"/>
</dbReference>
<gene>
    <name evidence="1" type="primary">tssG</name>
    <name evidence="1" type="ORF">LPC04_13045</name>
</gene>
<proteinExistence type="predicted"/>
<sequence>MTDAAAEEDDPEGTRILTVSDVLNSLDALKGEVGGHAAAVAELLAQQEAAKAARHEARQELLRRLREEPHKFDFFMAVRLLENAHPGLPRVGTSLRLRDDPIRFAQTPSLSFAPAALASFTPADGDAPPTLTQRFFGLFGANGPLPLHLTEYARERARRMPSDRALVRFLDMFHHRLLSLLYRAWAEAQPAVSLDRPDNDPFSRWVGSLAGYGQPTLLGRDAVPDGARLAAAGILGRSVHGAEGLERILNDFFRVPVRVHQWQPHWMRLPEEAHSRIGLRNAPVGLGQSAVIGAKVWDCQTRFRIEIGPLSLEQYKRFLPGGESMRRLRDWVLNYVGHELSCEMQLVLEKDEVPPVRLGAAGALGWTAWLGTRRVDEPAKDLVLGIT</sequence>
<dbReference type="AlphaFoldDB" id="A0A9X1YIP0"/>
<accession>A0A9X1YIP0</accession>
<keyword evidence="2" id="KW-1185">Reference proteome</keyword>
<protein>
    <submittedName>
        <fullName evidence="1">Type VI secretion system baseplate subunit TssG</fullName>
    </submittedName>
</protein>
<dbReference type="PANTHER" id="PTHR35564:SF4">
    <property type="entry name" value="CYTOPLASMIC PROTEIN"/>
    <property type="match status" value="1"/>
</dbReference>
<evidence type="ECO:0000313" key="2">
    <source>
        <dbReference type="Proteomes" id="UP001139353"/>
    </source>
</evidence>
<evidence type="ECO:0000313" key="1">
    <source>
        <dbReference type="EMBL" id="MCK9686636.1"/>
    </source>
</evidence>